<evidence type="ECO:0000313" key="3">
    <source>
        <dbReference type="EMBL" id="QSI76498.1"/>
    </source>
</evidence>
<dbReference type="RefSeq" id="WP_206254164.1">
    <property type="nucleotide sequence ID" value="NZ_CP071060.1"/>
</dbReference>
<dbReference type="Proteomes" id="UP000663570">
    <property type="component" value="Chromosome"/>
</dbReference>
<reference evidence="3 4" key="1">
    <citation type="submission" date="2021-02" db="EMBL/GenBank/DDBJ databases">
        <title>Niveibacterium changnyeongensis HC41.</title>
        <authorList>
            <person name="Kang M."/>
        </authorList>
    </citation>
    <scope>NUCLEOTIDE SEQUENCE [LARGE SCALE GENOMIC DNA]</scope>
    <source>
        <strain evidence="3 4">HC41</strain>
    </source>
</reference>
<proteinExistence type="predicted"/>
<keyword evidence="1" id="KW-0479">Metal-binding</keyword>
<dbReference type="Pfam" id="PF00903">
    <property type="entry name" value="Glyoxalase"/>
    <property type="match status" value="1"/>
</dbReference>
<evidence type="ECO:0000256" key="1">
    <source>
        <dbReference type="ARBA" id="ARBA00022723"/>
    </source>
</evidence>
<feature type="domain" description="VOC" evidence="2">
    <location>
        <begin position="7"/>
        <end position="121"/>
    </location>
</feature>
<name>A0ABX7M6Y4_9RHOO</name>
<evidence type="ECO:0000259" key="2">
    <source>
        <dbReference type="PROSITE" id="PS51819"/>
    </source>
</evidence>
<dbReference type="SUPFAM" id="SSF54593">
    <property type="entry name" value="Glyoxalase/Bleomycin resistance protein/Dihydroxybiphenyl dioxygenase"/>
    <property type="match status" value="1"/>
</dbReference>
<organism evidence="3 4">
    <name type="scientific">Niveibacterium microcysteis</name>
    <dbReference type="NCBI Taxonomy" id="2811415"/>
    <lineage>
        <taxon>Bacteria</taxon>
        <taxon>Pseudomonadati</taxon>
        <taxon>Pseudomonadota</taxon>
        <taxon>Betaproteobacteria</taxon>
        <taxon>Rhodocyclales</taxon>
        <taxon>Rhodocyclaceae</taxon>
        <taxon>Niveibacterium</taxon>
    </lineage>
</organism>
<dbReference type="InterPro" id="IPR018146">
    <property type="entry name" value="Glyoxalase_1_CS"/>
</dbReference>
<dbReference type="InterPro" id="IPR029068">
    <property type="entry name" value="Glyas_Bleomycin-R_OHBP_Dase"/>
</dbReference>
<dbReference type="InterPro" id="IPR037523">
    <property type="entry name" value="VOC_core"/>
</dbReference>
<dbReference type="Gene3D" id="3.10.180.10">
    <property type="entry name" value="2,3-Dihydroxybiphenyl 1,2-Dioxygenase, domain 1"/>
    <property type="match status" value="1"/>
</dbReference>
<accession>A0ABX7M6Y4</accession>
<keyword evidence="4" id="KW-1185">Reference proteome</keyword>
<dbReference type="InterPro" id="IPR004360">
    <property type="entry name" value="Glyas_Fos-R_dOase_dom"/>
</dbReference>
<gene>
    <name evidence="3" type="ORF">JY500_18875</name>
</gene>
<sequence>MSTHLSSLGQIALHVADADASERFYRDALGLPFLFRSGNLVFFDCAGVRLMLQGGPAPRSPGNTVCLYFKVPAIEPAMDELSDLGVEFEGAPQLIARMPDHELWMSFFRDPDGYLLALMEERR</sequence>
<dbReference type="PROSITE" id="PS00934">
    <property type="entry name" value="GLYOXALASE_I_1"/>
    <property type="match status" value="1"/>
</dbReference>
<evidence type="ECO:0000313" key="4">
    <source>
        <dbReference type="Proteomes" id="UP000663570"/>
    </source>
</evidence>
<protein>
    <submittedName>
        <fullName evidence="3">VOC family protein</fullName>
    </submittedName>
</protein>
<dbReference type="PROSITE" id="PS51819">
    <property type="entry name" value="VOC"/>
    <property type="match status" value="1"/>
</dbReference>
<dbReference type="EMBL" id="CP071060">
    <property type="protein sequence ID" value="QSI76498.1"/>
    <property type="molecule type" value="Genomic_DNA"/>
</dbReference>